<keyword evidence="4" id="KW-0233">DNA recombination</keyword>
<keyword evidence="2" id="KW-0229">DNA integration</keyword>
<evidence type="ECO:0000256" key="3">
    <source>
        <dbReference type="ARBA" id="ARBA00023125"/>
    </source>
</evidence>
<sequence>MINFKFKSIDYQNINYNNKVEHYVIMAKYGAKRLLLSMPNLYLYEKTRSSNQTSKRYATLIAKFYKFVSTLARFKGISPGDYHSHITNNELRHWQIQRQEQRIIQNRLRPSSATIYNDACVVLYFFEWLYDRKIATGVNIYKRTWVANFKNRRLLSYIEKRARSVLDKNAIKILDRQARQKNPKSLISKQDIHNLSESYPDSVYKCLFKFALATAMRPMELVKFPYMGNGKNHHILPYSEMDKKPKTFKYELLGKGSKYREIIIPAYALDMLNSEYIETEYPSRTKLFEKLFGRKCPPSTLFLTTQGIPVTAKMISEATNYAKKLAAANDPQFKASNIFYHTRKWWPTLMMIQHHNGEGILEKNADVLDLALAEVLMNQLGHESFLTTYNHYLVMGRYLVMANKGITHETIHEKTINVIDAIEKYS</sequence>
<evidence type="ECO:0000256" key="1">
    <source>
        <dbReference type="ARBA" id="ARBA00008857"/>
    </source>
</evidence>
<reference evidence="5 6" key="1">
    <citation type="submission" date="2019-09" db="EMBL/GenBank/DDBJ databases">
        <authorList>
            <person name="Chandra G."/>
            <person name="Truman W A."/>
        </authorList>
    </citation>
    <scope>NUCLEOTIDE SEQUENCE [LARGE SCALE GENOMIC DNA]</scope>
    <source>
        <strain evidence="5">PS928</strain>
    </source>
</reference>
<dbReference type="InterPro" id="IPR050090">
    <property type="entry name" value="Tyrosine_recombinase_XerCD"/>
</dbReference>
<dbReference type="InterPro" id="IPR011010">
    <property type="entry name" value="DNA_brk_join_enz"/>
</dbReference>
<dbReference type="GO" id="GO:0006310">
    <property type="term" value="P:DNA recombination"/>
    <property type="evidence" value="ECO:0007669"/>
    <property type="project" value="UniProtKB-KW"/>
</dbReference>
<dbReference type="GO" id="GO:0003677">
    <property type="term" value="F:DNA binding"/>
    <property type="evidence" value="ECO:0007669"/>
    <property type="project" value="UniProtKB-KW"/>
</dbReference>
<dbReference type="PANTHER" id="PTHR30349:SF41">
    <property type="entry name" value="INTEGRASE_RECOMBINASE PROTEIN MJ0367-RELATED"/>
    <property type="match status" value="1"/>
</dbReference>
<name>A0A5E7VU28_PSEFL</name>
<dbReference type="RefSeq" id="WP_150788162.1">
    <property type="nucleotide sequence ID" value="NZ_CABVJF010000038.1"/>
</dbReference>
<dbReference type="Gene3D" id="1.10.443.10">
    <property type="entry name" value="Intergrase catalytic core"/>
    <property type="match status" value="1"/>
</dbReference>
<dbReference type="EMBL" id="CABVJF010000038">
    <property type="protein sequence ID" value="VVQ25967.1"/>
    <property type="molecule type" value="Genomic_DNA"/>
</dbReference>
<evidence type="ECO:0000313" key="5">
    <source>
        <dbReference type="EMBL" id="VVQ25967.1"/>
    </source>
</evidence>
<proteinExistence type="inferred from homology"/>
<dbReference type="SUPFAM" id="SSF56349">
    <property type="entry name" value="DNA breaking-rejoining enzymes"/>
    <property type="match status" value="1"/>
</dbReference>
<evidence type="ECO:0000313" key="6">
    <source>
        <dbReference type="Proteomes" id="UP000381378"/>
    </source>
</evidence>
<dbReference type="GO" id="GO:0015074">
    <property type="term" value="P:DNA integration"/>
    <property type="evidence" value="ECO:0007669"/>
    <property type="project" value="UniProtKB-KW"/>
</dbReference>
<dbReference type="PANTHER" id="PTHR30349">
    <property type="entry name" value="PHAGE INTEGRASE-RELATED"/>
    <property type="match status" value="1"/>
</dbReference>
<protein>
    <recommendedName>
        <fullName evidence="7">Tyr recombinase domain-containing protein</fullName>
    </recommendedName>
</protein>
<organism evidence="5 6">
    <name type="scientific">Pseudomonas fluorescens</name>
    <dbReference type="NCBI Taxonomy" id="294"/>
    <lineage>
        <taxon>Bacteria</taxon>
        <taxon>Pseudomonadati</taxon>
        <taxon>Pseudomonadota</taxon>
        <taxon>Gammaproteobacteria</taxon>
        <taxon>Pseudomonadales</taxon>
        <taxon>Pseudomonadaceae</taxon>
        <taxon>Pseudomonas</taxon>
    </lineage>
</organism>
<dbReference type="Proteomes" id="UP000381378">
    <property type="component" value="Unassembled WGS sequence"/>
</dbReference>
<evidence type="ECO:0008006" key="7">
    <source>
        <dbReference type="Google" id="ProtNLM"/>
    </source>
</evidence>
<dbReference type="InterPro" id="IPR013762">
    <property type="entry name" value="Integrase-like_cat_sf"/>
</dbReference>
<evidence type="ECO:0000256" key="4">
    <source>
        <dbReference type="ARBA" id="ARBA00023172"/>
    </source>
</evidence>
<evidence type="ECO:0000256" key="2">
    <source>
        <dbReference type="ARBA" id="ARBA00022908"/>
    </source>
</evidence>
<gene>
    <name evidence="5" type="ORF">PS928_06289</name>
</gene>
<dbReference type="AlphaFoldDB" id="A0A5E7VU28"/>
<dbReference type="OrthoDB" id="9150036at2"/>
<keyword evidence="3" id="KW-0238">DNA-binding</keyword>
<accession>A0A5E7VU28</accession>
<comment type="similarity">
    <text evidence="1">Belongs to the 'phage' integrase family.</text>
</comment>